<gene>
    <name evidence="2" type="ORF">D7I44_10225</name>
</gene>
<proteinExistence type="predicted"/>
<dbReference type="KEGG" id="gry:D7I44_10225"/>
<evidence type="ECO:0000313" key="3">
    <source>
        <dbReference type="Proteomes" id="UP000275069"/>
    </source>
</evidence>
<dbReference type="Proteomes" id="UP000275069">
    <property type="component" value="Chromosome"/>
</dbReference>
<keyword evidence="1" id="KW-0472">Membrane</keyword>
<keyword evidence="1" id="KW-0812">Transmembrane</keyword>
<protein>
    <submittedName>
        <fullName evidence="2">Uncharacterized protein</fullName>
    </submittedName>
</protein>
<reference evidence="2 3" key="1">
    <citation type="submission" date="2018-09" db="EMBL/GenBank/DDBJ databases">
        <title>Genome sequencing of strain 2DFW10M-5.</title>
        <authorList>
            <person name="Heo J."/>
            <person name="Kim S.-J."/>
            <person name="Kwon S.-W."/>
        </authorList>
    </citation>
    <scope>NUCLEOTIDE SEQUENCE [LARGE SCALE GENOMIC DNA]</scope>
    <source>
        <strain evidence="2 3">2DFW10M-5</strain>
    </source>
</reference>
<organism evidence="2 3">
    <name type="scientific">Gryllotalpicola protaetiae</name>
    <dbReference type="NCBI Taxonomy" id="2419771"/>
    <lineage>
        <taxon>Bacteria</taxon>
        <taxon>Bacillati</taxon>
        <taxon>Actinomycetota</taxon>
        <taxon>Actinomycetes</taxon>
        <taxon>Micrococcales</taxon>
        <taxon>Microbacteriaceae</taxon>
        <taxon>Gryllotalpicola</taxon>
    </lineage>
</organism>
<dbReference type="EMBL" id="CP032624">
    <property type="protein sequence ID" value="AYG03874.1"/>
    <property type="molecule type" value="Genomic_DNA"/>
</dbReference>
<evidence type="ECO:0000313" key="2">
    <source>
        <dbReference type="EMBL" id="AYG03874.1"/>
    </source>
</evidence>
<feature type="transmembrane region" description="Helical" evidence="1">
    <location>
        <begin position="76"/>
        <end position="98"/>
    </location>
</feature>
<keyword evidence="3" id="KW-1185">Reference proteome</keyword>
<sequence>MNALNEAVVSAHARMASVLSVSNPTPDFSGPGVGALQTVANVVFAIVLTLAVIGGLIAAGCIVIGHVSSNGHVQKAGIVGLISCIAGVAVAGGIAGLINWGQSLNVG</sequence>
<accession>A0A387BP99</accession>
<dbReference type="AlphaFoldDB" id="A0A387BP99"/>
<feature type="transmembrane region" description="Helical" evidence="1">
    <location>
        <begin position="42"/>
        <end position="64"/>
    </location>
</feature>
<dbReference type="OrthoDB" id="4979300at2"/>
<dbReference type="RefSeq" id="WP_120789406.1">
    <property type="nucleotide sequence ID" value="NZ_CP032624.1"/>
</dbReference>
<name>A0A387BP99_9MICO</name>
<keyword evidence="1" id="KW-1133">Transmembrane helix</keyword>
<evidence type="ECO:0000256" key="1">
    <source>
        <dbReference type="SAM" id="Phobius"/>
    </source>
</evidence>